<gene>
    <name evidence="1" type="ORF">ACHAW5_009577</name>
</gene>
<accession>A0ABD3NFC0</accession>
<comment type="caution">
    <text evidence="1">The sequence shown here is derived from an EMBL/GenBank/DDBJ whole genome shotgun (WGS) entry which is preliminary data.</text>
</comment>
<evidence type="ECO:0000313" key="1">
    <source>
        <dbReference type="EMBL" id="KAL3774634.1"/>
    </source>
</evidence>
<keyword evidence="2" id="KW-1185">Reference proteome</keyword>
<sequence length="316" mass="34323">MPLLTYDVLSEQNATTTNAIITTLSDFVALSEYEGEGILARDHEDASKLQAGIDIAKEKGVLDPNFVPEEYIDRRRPGEESRGRGDEILGIVREGGSGARGAGGRGSYCADYRGQAERPATLQEKRRTRSRCVCWSNGNVFRSVTLPRGYLVRIMDDCDGFDPGAGTDEREFVLPFMSMLEFGKFNGKMGLASTPLASEVQKTALKAPRYRKTSPRVAEVTLGEVVLFASDAIKKMGEDGIFAWLEGREQDRELRPNSAAVHVDVVGYGPDRKITSGAASHGGALGEVKEGASEDDSCEGILTTACQNGCGRFRRL</sequence>
<organism evidence="1 2">
    <name type="scientific">Stephanodiscus triporus</name>
    <dbReference type="NCBI Taxonomy" id="2934178"/>
    <lineage>
        <taxon>Eukaryota</taxon>
        <taxon>Sar</taxon>
        <taxon>Stramenopiles</taxon>
        <taxon>Ochrophyta</taxon>
        <taxon>Bacillariophyta</taxon>
        <taxon>Coscinodiscophyceae</taxon>
        <taxon>Thalassiosirophycidae</taxon>
        <taxon>Stephanodiscales</taxon>
        <taxon>Stephanodiscaceae</taxon>
        <taxon>Stephanodiscus</taxon>
    </lineage>
</organism>
<protein>
    <submittedName>
        <fullName evidence="1">Uncharacterized protein</fullName>
    </submittedName>
</protein>
<evidence type="ECO:0000313" key="2">
    <source>
        <dbReference type="Proteomes" id="UP001530315"/>
    </source>
</evidence>
<dbReference type="Proteomes" id="UP001530315">
    <property type="component" value="Unassembled WGS sequence"/>
</dbReference>
<dbReference type="AlphaFoldDB" id="A0ABD3NFC0"/>
<reference evidence="1 2" key="1">
    <citation type="submission" date="2024-10" db="EMBL/GenBank/DDBJ databases">
        <title>Updated reference genomes for cyclostephanoid diatoms.</title>
        <authorList>
            <person name="Roberts W.R."/>
            <person name="Alverson A.J."/>
        </authorList>
    </citation>
    <scope>NUCLEOTIDE SEQUENCE [LARGE SCALE GENOMIC DNA]</scope>
    <source>
        <strain evidence="1 2">AJA276-08</strain>
    </source>
</reference>
<proteinExistence type="predicted"/>
<name>A0ABD3NFC0_9STRA</name>
<dbReference type="EMBL" id="JALLAZ020001455">
    <property type="protein sequence ID" value="KAL3774634.1"/>
    <property type="molecule type" value="Genomic_DNA"/>
</dbReference>